<comment type="caution">
    <text evidence="8">The sequence shown here is derived from an EMBL/GenBank/DDBJ whole genome shotgun (WGS) entry which is preliminary data.</text>
</comment>
<gene>
    <name evidence="8" type="ORF">B8W67_13185</name>
</gene>
<dbReference type="OrthoDB" id="3837965at2"/>
<dbReference type="GO" id="GO:0004518">
    <property type="term" value="F:nuclease activity"/>
    <property type="evidence" value="ECO:0007669"/>
    <property type="project" value="UniProtKB-KW"/>
</dbReference>
<keyword evidence="3" id="KW-0540">Nuclease</keyword>
<evidence type="ECO:0000256" key="7">
    <source>
        <dbReference type="ARBA" id="ARBA00038093"/>
    </source>
</evidence>
<keyword evidence="4" id="KW-0479">Metal-binding</keyword>
<comment type="similarity">
    <text evidence="7">Belongs to the PINc/VapC protein family.</text>
</comment>
<sequence length="145" mass="15986">MTNAPPSGVVVDTMVVSWLFDDRPNRLAEHYRMLIGPRPVLLAFQTVMELRYGVLRAGWGQLRRRRLECRIAELTVVEPDDQMITTCATLRAHCAEIGHALAGKLHDGDRWIAAAAMRLGVPLVSHDGIFEGAPGLKCITAIGDE</sequence>
<keyword evidence="2" id="KW-1277">Toxin-antitoxin system</keyword>
<evidence type="ECO:0000256" key="6">
    <source>
        <dbReference type="ARBA" id="ARBA00022842"/>
    </source>
</evidence>
<dbReference type="SUPFAM" id="SSF88723">
    <property type="entry name" value="PIN domain-like"/>
    <property type="match status" value="1"/>
</dbReference>
<dbReference type="InterPro" id="IPR029060">
    <property type="entry name" value="PIN-like_dom_sf"/>
</dbReference>
<dbReference type="AlphaFoldDB" id="A0A7I7SDL3"/>
<dbReference type="InterPro" id="IPR050556">
    <property type="entry name" value="Type_II_TA_system_RNase"/>
</dbReference>
<evidence type="ECO:0000256" key="3">
    <source>
        <dbReference type="ARBA" id="ARBA00022722"/>
    </source>
</evidence>
<organism evidence="8 9">
    <name type="scientific">Mycolicibacillus koreensis</name>
    <dbReference type="NCBI Taxonomy" id="1069220"/>
    <lineage>
        <taxon>Bacteria</taxon>
        <taxon>Bacillati</taxon>
        <taxon>Actinomycetota</taxon>
        <taxon>Actinomycetes</taxon>
        <taxon>Mycobacteriales</taxon>
        <taxon>Mycobacteriaceae</taxon>
        <taxon>Mycolicibacillus</taxon>
    </lineage>
</organism>
<dbReference type="Proteomes" id="UP000193577">
    <property type="component" value="Unassembled WGS sequence"/>
</dbReference>
<dbReference type="Pfam" id="PF01850">
    <property type="entry name" value="PIN"/>
    <property type="match status" value="1"/>
</dbReference>
<evidence type="ECO:0000256" key="4">
    <source>
        <dbReference type="ARBA" id="ARBA00022723"/>
    </source>
</evidence>
<proteinExistence type="inferred from homology"/>
<dbReference type="PANTHER" id="PTHR33653:SF1">
    <property type="entry name" value="RIBONUCLEASE VAPC2"/>
    <property type="match status" value="1"/>
</dbReference>
<comment type="cofactor">
    <cofactor evidence="1">
        <name>Mg(2+)</name>
        <dbReference type="ChEBI" id="CHEBI:18420"/>
    </cofactor>
</comment>
<evidence type="ECO:0000256" key="1">
    <source>
        <dbReference type="ARBA" id="ARBA00001946"/>
    </source>
</evidence>
<keyword evidence="6" id="KW-0460">Magnesium</keyword>
<dbReference type="EMBL" id="NCXO01000030">
    <property type="protein sequence ID" value="OSC32913.1"/>
    <property type="molecule type" value="Genomic_DNA"/>
</dbReference>
<dbReference type="PANTHER" id="PTHR33653">
    <property type="entry name" value="RIBONUCLEASE VAPC2"/>
    <property type="match status" value="1"/>
</dbReference>
<dbReference type="Gene3D" id="3.40.50.1010">
    <property type="entry name" value="5'-nuclease"/>
    <property type="match status" value="1"/>
</dbReference>
<dbReference type="InterPro" id="IPR002716">
    <property type="entry name" value="PIN_dom"/>
</dbReference>
<dbReference type="GO" id="GO:0046872">
    <property type="term" value="F:metal ion binding"/>
    <property type="evidence" value="ECO:0007669"/>
    <property type="project" value="UniProtKB-KW"/>
</dbReference>
<accession>A0A7I7SDL3</accession>
<reference evidence="8 9" key="1">
    <citation type="submission" date="2017-04" db="EMBL/GenBank/DDBJ databases">
        <title>The new phylogeny of genus Mycobacterium.</title>
        <authorList>
            <person name="Tortoli E."/>
            <person name="Trovato A."/>
            <person name="Cirillo D.M."/>
        </authorList>
    </citation>
    <scope>NUCLEOTIDE SEQUENCE [LARGE SCALE GENOMIC DNA]</scope>
    <source>
        <strain evidence="8 9">KCTC 19819</strain>
    </source>
</reference>
<keyword evidence="5" id="KW-0378">Hydrolase</keyword>
<protein>
    <submittedName>
        <fullName evidence="8">Uncharacterized protein</fullName>
    </submittedName>
</protein>
<keyword evidence="9" id="KW-1185">Reference proteome</keyword>
<evidence type="ECO:0000256" key="2">
    <source>
        <dbReference type="ARBA" id="ARBA00022649"/>
    </source>
</evidence>
<name>A0A7I7SDL3_9MYCO</name>
<evidence type="ECO:0000313" key="9">
    <source>
        <dbReference type="Proteomes" id="UP000193577"/>
    </source>
</evidence>
<dbReference type="RefSeq" id="WP_085304441.1">
    <property type="nucleotide sequence ID" value="NZ_AP022594.1"/>
</dbReference>
<dbReference type="GO" id="GO:0016787">
    <property type="term" value="F:hydrolase activity"/>
    <property type="evidence" value="ECO:0007669"/>
    <property type="project" value="UniProtKB-KW"/>
</dbReference>
<evidence type="ECO:0000313" key="8">
    <source>
        <dbReference type="EMBL" id="OSC32913.1"/>
    </source>
</evidence>
<evidence type="ECO:0000256" key="5">
    <source>
        <dbReference type="ARBA" id="ARBA00022801"/>
    </source>
</evidence>